<dbReference type="eggNOG" id="COG2267">
    <property type="taxonomic scope" value="Bacteria"/>
</dbReference>
<keyword evidence="2" id="KW-1185">Reference proteome</keyword>
<gene>
    <name evidence="1" type="ordered locus">Plav_3074</name>
</gene>
<organism evidence="1 2">
    <name type="scientific">Parvibaculum lavamentivorans (strain DS-1 / DSM 13023 / NCIMB 13966)</name>
    <dbReference type="NCBI Taxonomy" id="402881"/>
    <lineage>
        <taxon>Bacteria</taxon>
        <taxon>Pseudomonadati</taxon>
        <taxon>Pseudomonadota</taxon>
        <taxon>Alphaproteobacteria</taxon>
        <taxon>Hyphomicrobiales</taxon>
        <taxon>Parvibaculaceae</taxon>
        <taxon>Parvibaculum</taxon>
    </lineage>
</organism>
<reference evidence="1 2" key="1">
    <citation type="journal article" date="2011" name="Stand. Genomic Sci.">
        <title>Complete genome sequence of Parvibaculum lavamentivorans type strain (DS-1(T)).</title>
        <authorList>
            <person name="Schleheck D."/>
            <person name="Weiss M."/>
            <person name="Pitluck S."/>
            <person name="Bruce D."/>
            <person name="Land M.L."/>
            <person name="Han S."/>
            <person name="Saunders E."/>
            <person name="Tapia R."/>
            <person name="Detter C."/>
            <person name="Brettin T."/>
            <person name="Han J."/>
            <person name="Woyke T."/>
            <person name="Goodwin L."/>
            <person name="Pennacchio L."/>
            <person name="Nolan M."/>
            <person name="Cook A.M."/>
            <person name="Kjelleberg S."/>
            <person name="Thomas T."/>
        </authorList>
    </citation>
    <scope>NUCLEOTIDE SEQUENCE [LARGE SCALE GENOMIC DNA]</scope>
    <source>
        <strain evidence="2">DS-1 / DSM 13023 / NCIMB 13966</strain>
    </source>
</reference>
<dbReference type="ESTHER" id="parl1-a7hxp8">
    <property type="family name" value="Duf_3089"/>
</dbReference>
<dbReference type="AlphaFoldDB" id="A7HXP8"/>
<dbReference type="STRING" id="402881.Plav_3074"/>
<dbReference type="SUPFAM" id="SSF53474">
    <property type="entry name" value="alpha/beta-Hydrolases"/>
    <property type="match status" value="1"/>
</dbReference>
<evidence type="ECO:0000313" key="2">
    <source>
        <dbReference type="Proteomes" id="UP000006377"/>
    </source>
</evidence>
<dbReference type="Pfam" id="PF11288">
    <property type="entry name" value="DUF3089"/>
    <property type="match status" value="1"/>
</dbReference>
<sequence length="374" mass="40836">MLRKSLWALLGFAALVMVGGGILYFNKPAQYYVLLKPWSDFDAAKSPPSPDYSLEEAWAALPERDDKADVVPASSEAVDNQASAEVDVFFLHPTTYYGKAGWNARFDEPGFPVDRLENGVLRFQASAFNGCCRVFAPRYRQATVYAFLGKGENEHAALDLAYQDVARAFENFIAERNDDRPFVLAGHSQGALHGSRLLQEKIAGTPLAERMIAAYLIGSALPADLGLSGVVPCASPTDTGCTINWNSVNDAAPRAGWTKEGTTWIGGEYRMIQDAPLACINPLNWIAGGVAEAPENLGSLPFVGSEDKFPAPRPALTGARCEEGMLIVSPPEDAEGFTYGVRSGDYHIYDYNLFYMNIRANLEERVAAYLQKRG</sequence>
<dbReference type="HOGENOM" id="CLU_054175_0_0_5"/>
<protein>
    <recommendedName>
        <fullName evidence="3">DUF3089 domain-containing protein</fullName>
    </recommendedName>
</protein>
<accession>A7HXP8</accession>
<dbReference type="Gene3D" id="3.40.50.1820">
    <property type="entry name" value="alpha/beta hydrolase"/>
    <property type="match status" value="1"/>
</dbReference>
<dbReference type="InterPro" id="IPR021440">
    <property type="entry name" value="DUF3089"/>
</dbReference>
<evidence type="ECO:0000313" key="1">
    <source>
        <dbReference type="EMBL" id="ABS64681.1"/>
    </source>
</evidence>
<dbReference type="Proteomes" id="UP000006377">
    <property type="component" value="Chromosome"/>
</dbReference>
<name>A7HXP8_PARL1</name>
<proteinExistence type="predicted"/>
<dbReference type="EMBL" id="CP000774">
    <property type="protein sequence ID" value="ABS64681.1"/>
    <property type="molecule type" value="Genomic_DNA"/>
</dbReference>
<dbReference type="KEGG" id="pla:Plav_3074"/>
<dbReference type="OrthoDB" id="9794645at2"/>
<dbReference type="InterPro" id="IPR029058">
    <property type="entry name" value="AB_hydrolase_fold"/>
</dbReference>
<evidence type="ECO:0008006" key="3">
    <source>
        <dbReference type="Google" id="ProtNLM"/>
    </source>
</evidence>
<dbReference type="RefSeq" id="WP_012112003.1">
    <property type="nucleotide sequence ID" value="NC_009719.1"/>
</dbReference>